<dbReference type="Pfam" id="PF10042">
    <property type="entry name" value="DUF2278"/>
    <property type="match status" value="1"/>
</dbReference>
<evidence type="ECO:0000256" key="1">
    <source>
        <dbReference type="SAM" id="MobiDB-lite"/>
    </source>
</evidence>
<protein>
    <submittedName>
        <fullName evidence="2">Uncharacterized protein</fullName>
    </submittedName>
</protein>
<feature type="compositionally biased region" description="Low complexity" evidence="1">
    <location>
        <begin position="87"/>
        <end position="104"/>
    </location>
</feature>
<sequence>MTISHYGVWACQPTRYTAQTDKQDSKSPHIYLYFTDDSSSSKNLEAAINVKSTDKDTRLVFWLNRNFSHPITDELSQLDQGFHLAQSSSSSNSAQEYHSQNSSRHQNHGHHHSHGNCERLVRRQESTLQGLDFVRTKNLVDIESGQILPHDVSGPDNDILDKLDPILTDAINKKATAYIFGSSYGSGIHDVHMNQGSLPNFDNGIYEDGALLFKFDDGHWEAVFLAFASQKIPTDDQGEAQSNSKSLAGILGQ</sequence>
<feature type="compositionally biased region" description="Basic residues" evidence="1">
    <location>
        <begin position="105"/>
        <end position="114"/>
    </location>
</feature>
<reference evidence="3" key="1">
    <citation type="journal article" date="2015" name="Genome Announc.">
        <title>Draft genome sequence of the fungus Penicillium brasilianum MG11.</title>
        <authorList>
            <person name="Horn F."/>
            <person name="Linde J."/>
            <person name="Mattern D.J."/>
            <person name="Walther G."/>
            <person name="Guthke R."/>
            <person name="Brakhage A.A."/>
            <person name="Valiante V."/>
        </authorList>
    </citation>
    <scope>NUCLEOTIDE SEQUENCE [LARGE SCALE GENOMIC DNA]</scope>
    <source>
        <strain evidence="3">MG11</strain>
    </source>
</reference>
<evidence type="ECO:0000313" key="2">
    <source>
        <dbReference type="EMBL" id="CEO60155.1"/>
    </source>
</evidence>
<organism evidence="2 3">
    <name type="scientific">Penicillium brasilianum</name>
    <dbReference type="NCBI Taxonomy" id="104259"/>
    <lineage>
        <taxon>Eukaryota</taxon>
        <taxon>Fungi</taxon>
        <taxon>Dikarya</taxon>
        <taxon>Ascomycota</taxon>
        <taxon>Pezizomycotina</taxon>
        <taxon>Eurotiomycetes</taxon>
        <taxon>Eurotiomycetidae</taxon>
        <taxon>Eurotiales</taxon>
        <taxon>Aspergillaceae</taxon>
        <taxon>Penicillium</taxon>
    </lineage>
</organism>
<feature type="region of interest" description="Disordered" evidence="1">
    <location>
        <begin position="84"/>
        <end position="116"/>
    </location>
</feature>
<dbReference type="STRING" id="104259.A0A0F7VIH1"/>
<evidence type="ECO:0000313" key="3">
    <source>
        <dbReference type="Proteomes" id="UP000042958"/>
    </source>
</evidence>
<dbReference type="AlphaFoldDB" id="A0A0F7VIH1"/>
<proteinExistence type="predicted"/>
<dbReference type="InterPro" id="IPR019268">
    <property type="entry name" value="DUF2278"/>
</dbReference>
<dbReference type="Proteomes" id="UP000042958">
    <property type="component" value="Unassembled WGS sequence"/>
</dbReference>
<keyword evidence="3" id="KW-1185">Reference proteome</keyword>
<dbReference type="OrthoDB" id="2580841at2759"/>
<gene>
    <name evidence="2" type="ORF">PMG11_04794</name>
</gene>
<name>A0A0F7VIH1_PENBI</name>
<dbReference type="EMBL" id="CDHK01000004">
    <property type="protein sequence ID" value="CEO60155.1"/>
    <property type="molecule type" value="Genomic_DNA"/>
</dbReference>
<accession>A0A0F7VIH1</accession>